<dbReference type="Pfam" id="PF00875">
    <property type="entry name" value="DNA_photolyase"/>
    <property type="match status" value="1"/>
</dbReference>
<dbReference type="InterPro" id="IPR002081">
    <property type="entry name" value="Cryptochrome/DNA_photolyase_1"/>
</dbReference>
<dbReference type="EMBL" id="CP058627">
    <property type="protein sequence ID" value="QLG88041.1"/>
    <property type="molecule type" value="Genomic_DNA"/>
</dbReference>
<dbReference type="AlphaFoldDB" id="A0A7H9BJ68"/>
<dbReference type="SUPFAM" id="SSF52425">
    <property type="entry name" value="Cryptochrome/photolyase, N-terminal domain"/>
    <property type="match status" value="1"/>
</dbReference>
<dbReference type="PANTHER" id="PTHR11455:SF22">
    <property type="entry name" value="CRYPTOCHROME DASH"/>
    <property type="match status" value="1"/>
</dbReference>
<evidence type="ECO:0000256" key="7">
    <source>
        <dbReference type="RuleBase" id="RU367151"/>
    </source>
</evidence>
<proteinExistence type="inferred from homology"/>
<comment type="similarity">
    <text evidence="1 7">Belongs to the DNA photolyase class-1 family.</text>
</comment>
<organism evidence="9 10">
    <name type="scientific">Chitinibacter bivalviorum</name>
    <dbReference type="NCBI Taxonomy" id="2739434"/>
    <lineage>
        <taxon>Bacteria</taxon>
        <taxon>Pseudomonadati</taxon>
        <taxon>Pseudomonadota</taxon>
        <taxon>Betaproteobacteria</taxon>
        <taxon>Neisseriales</taxon>
        <taxon>Chitinibacteraceae</taxon>
        <taxon>Chitinibacter</taxon>
    </lineage>
</organism>
<dbReference type="NCBIfam" id="TIGR02765">
    <property type="entry name" value="crypto_DASH"/>
    <property type="match status" value="1"/>
</dbReference>
<comment type="cofactor">
    <cofactor evidence="6 7">
        <name>FAD</name>
        <dbReference type="ChEBI" id="CHEBI:57692"/>
    </cofactor>
    <text evidence="6 7">Binds 1 FAD per subunit.</text>
</comment>
<dbReference type="SUPFAM" id="SSF48173">
    <property type="entry name" value="Cryptochrome/photolyase FAD-binding domain"/>
    <property type="match status" value="1"/>
</dbReference>
<name>A0A7H9BJ68_9NEIS</name>
<sequence length="427" mass="48575">MKQAVYWFRNDLRLSDNAALAHACQQADQITLVYCLPPEENTQWGFARLGQHRKSFLADTLIDLAAQCVQRGNRLLIVEGVPTMVLPSILQNLKANTVYCEAIAAPYEMAQVEELRTQGYCIETIWQSSLLDPSTLPFHPQDLPLIFTTFRQQIEQSGTVPPAPLDLIKHLPAAPSTAQALHSVDLSEWAGTPSVDERSAFPYHHPQWHGGATAALAHLQRYFASGLADQYKHTRNGLIGCDYSSKFSPWLASGALSARQIYQQLIAHEAINGANESTYWIWFELLWRDYFRLLHLRFGSQLYHAKGLNDAATISHQADYFFKWCQGETGQPFIDAGIRELAATGYLSNRMRQNVASFLIHDLQCDWRAGAAWFESQLIDYDVYSNQGNWLYLAGLGTDPRPNRRFNIEKQIKNYDPNHDYLQLWSH</sequence>
<feature type="binding site" evidence="6">
    <location>
        <begin position="244"/>
        <end position="248"/>
    </location>
    <ligand>
        <name>FAD</name>
        <dbReference type="ChEBI" id="CHEBI:57692"/>
    </ligand>
</feature>
<evidence type="ECO:0000259" key="8">
    <source>
        <dbReference type="PROSITE" id="PS51645"/>
    </source>
</evidence>
<evidence type="ECO:0000256" key="4">
    <source>
        <dbReference type="ARBA" id="ARBA00022827"/>
    </source>
</evidence>
<feature type="binding site" evidence="6">
    <location>
        <begin position="284"/>
        <end position="291"/>
    </location>
    <ligand>
        <name>FAD</name>
        <dbReference type="ChEBI" id="CHEBI:57692"/>
    </ligand>
</feature>
<dbReference type="GO" id="GO:0071949">
    <property type="term" value="F:FAD binding"/>
    <property type="evidence" value="ECO:0007669"/>
    <property type="project" value="TreeGrafter"/>
</dbReference>
<comment type="function">
    <text evidence="7">May have a photoreceptor function.</text>
</comment>
<evidence type="ECO:0000256" key="1">
    <source>
        <dbReference type="ARBA" id="ARBA00005862"/>
    </source>
</evidence>
<keyword evidence="10" id="KW-1185">Reference proteome</keyword>
<dbReference type="PROSITE" id="PS51645">
    <property type="entry name" value="PHR_CRY_ALPHA_BETA"/>
    <property type="match status" value="1"/>
</dbReference>
<dbReference type="PANTHER" id="PTHR11455">
    <property type="entry name" value="CRYPTOCHROME"/>
    <property type="match status" value="1"/>
</dbReference>
<dbReference type="GO" id="GO:0003913">
    <property type="term" value="F:DNA photolyase activity"/>
    <property type="evidence" value="ECO:0007669"/>
    <property type="project" value="InterPro"/>
</dbReference>
<dbReference type="Proteomes" id="UP000509597">
    <property type="component" value="Chromosome"/>
</dbReference>
<keyword evidence="4 6" id="KW-0274">FAD</keyword>
<evidence type="ECO:0000256" key="3">
    <source>
        <dbReference type="ARBA" id="ARBA00022630"/>
    </source>
</evidence>
<dbReference type="GO" id="GO:0000719">
    <property type="term" value="P:photoreactive repair"/>
    <property type="evidence" value="ECO:0007669"/>
    <property type="project" value="TreeGrafter"/>
</dbReference>
<accession>A0A7H9BJ68</accession>
<comment type="cofactor">
    <cofactor evidence="7">
        <name>(6R)-5,10-methylene-5,6,7,8-tetrahydrofolate</name>
        <dbReference type="ChEBI" id="CHEBI:15636"/>
    </cofactor>
    <text evidence="7">Binds 1 5,10-methenyltetrahydrofolate (MTHF) per subunit.</text>
</comment>
<feature type="domain" description="Photolyase/cryptochrome alpha/beta" evidence="8">
    <location>
        <begin position="2"/>
        <end position="130"/>
    </location>
</feature>
<dbReference type="InterPro" id="IPR006050">
    <property type="entry name" value="DNA_photolyase_N"/>
</dbReference>
<gene>
    <name evidence="9" type="ORF">HQ393_07075</name>
</gene>
<dbReference type="Gene3D" id="3.40.50.620">
    <property type="entry name" value="HUPs"/>
    <property type="match status" value="1"/>
</dbReference>
<dbReference type="GO" id="GO:0003677">
    <property type="term" value="F:DNA binding"/>
    <property type="evidence" value="ECO:0007669"/>
    <property type="project" value="TreeGrafter"/>
</dbReference>
<protein>
    <recommendedName>
        <fullName evidence="2 7">Cryptochrome DASH</fullName>
    </recommendedName>
</protein>
<dbReference type="InterPro" id="IPR014133">
    <property type="entry name" value="Cry_DASH"/>
</dbReference>
<dbReference type="InterPro" id="IPR005101">
    <property type="entry name" value="Cryptochr/Photolyase_FAD-bd"/>
</dbReference>
<evidence type="ECO:0000256" key="2">
    <source>
        <dbReference type="ARBA" id="ARBA00017881"/>
    </source>
</evidence>
<dbReference type="Pfam" id="PF03441">
    <property type="entry name" value="FAD_binding_7"/>
    <property type="match status" value="1"/>
</dbReference>
<dbReference type="PRINTS" id="PR00147">
    <property type="entry name" value="DNAPHOTLYASE"/>
</dbReference>
<evidence type="ECO:0000313" key="10">
    <source>
        <dbReference type="Proteomes" id="UP000509597"/>
    </source>
</evidence>
<dbReference type="InterPro" id="IPR036155">
    <property type="entry name" value="Crypto/Photolyase_N_sf"/>
</dbReference>
<evidence type="ECO:0000256" key="5">
    <source>
        <dbReference type="ARBA" id="ARBA00022991"/>
    </source>
</evidence>
<feature type="binding site" evidence="6">
    <location>
        <position position="231"/>
    </location>
    <ligand>
        <name>FAD</name>
        <dbReference type="ChEBI" id="CHEBI:57692"/>
    </ligand>
</feature>
<dbReference type="InterPro" id="IPR036134">
    <property type="entry name" value="Crypto/Photolyase_FAD-like_sf"/>
</dbReference>
<dbReference type="KEGG" id="chiz:HQ393_07075"/>
<dbReference type="RefSeq" id="WP_179358120.1">
    <property type="nucleotide sequence ID" value="NZ_CP058627.1"/>
</dbReference>
<keyword evidence="5 7" id="KW-0157">Chromophore</keyword>
<dbReference type="InterPro" id="IPR014729">
    <property type="entry name" value="Rossmann-like_a/b/a_fold"/>
</dbReference>
<evidence type="ECO:0000256" key="6">
    <source>
        <dbReference type="PIRSR" id="PIRSR602081-1"/>
    </source>
</evidence>
<evidence type="ECO:0000313" key="9">
    <source>
        <dbReference type="EMBL" id="QLG88041.1"/>
    </source>
</evidence>
<reference evidence="9 10" key="1">
    <citation type="submission" date="2020-07" db="EMBL/GenBank/DDBJ databases">
        <title>Complete genome sequence of Chitinibacter sp. 2T18.</title>
        <authorList>
            <person name="Bae J.-W."/>
            <person name="Choi J.-W."/>
        </authorList>
    </citation>
    <scope>NUCLEOTIDE SEQUENCE [LARGE SCALE GENOMIC DNA]</scope>
    <source>
        <strain evidence="9 10">2T18</strain>
    </source>
</reference>
<keyword evidence="3 6" id="KW-0285">Flavoprotein</keyword>
<dbReference type="Gene3D" id="1.25.40.80">
    <property type="match status" value="1"/>
</dbReference>
<dbReference type="Gene3D" id="1.10.579.10">
    <property type="entry name" value="DNA Cyclobutane Dipyrimidine Photolyase, subunit A, domain 3"/>
    <property type="match status" value="1"/>
</dbReference>
<feature type="binding site" evidence="6">
    <location>
        <begin position="380"/>
        <end position="382"/>
    </location>
    <ligand>
        <name>FAD</name>
        <dbReference type="ChEBI" id="CHEBI:57692"/>
    </ligand>
</feature>